<sequence length="299" mass="33930">MIRLILTGYSDMESIIEAINTGQVYRYIVKPWDKEELKITLDNAIEAFQLRRTNKHLIHELKEANEELENKVEERTQQVNRQKEEIEKLLLNILPVEVANELKEKGEATPRFYESATVLFTDFVGFTSIAEGLSPNQLVSELNNCFMAFDSIIEKNNLEKIKTIGDSYMCAGGVPVSNQTHAVDAILAAIEIQDYMYGLNEERAARGLVRWDLRIGVHTGPLVAGVVGRKKFAYDIWGDTVNLASRIESSGEGGKINISETTFEAVKEWFSCLYRGKVPAKNKGEVNMYFVQTKLNRRE</sequence>
<keyword evidence="5" id="KW-0472">Membrane</keyword>
<protein>
    <recommendedName>
        <fullName evidence="14">Guanylate cyclase</fullName>
    </recommendedName>
</protein>
<comment type="subcellular location">
    <subcellularLocation>
        <location evidence="1">Membrane</location>
    </subcellularLocation>
</comment>
<dbReference type="OrthoDB" id="9806704at2"/>
<comment type="caution">
    <text evidence="7">Lacks conserved residue(s) required for the propagation of feature annotation.</text>
</comment>
<dbReference type="GO" id="GO:0004016">
    <property type="term" value="F:adenylate cyclase activity"/>
    <property type="evidence" value="ECO:0007669"/>
    <property type="project" value="UniProtKB-ARBA"/>
</dbReference>
<dbReference type="PROSITE" id="PS00452">
    <property type="entry name" value="GUANYLATE_CYCLASE_1"/>
    <property type="match status" value="1"/>
</dbReference>
<feature type="domain" description="Guanylate cyclase" evidence="11">
    <location>
        <begin position="117"/>
        <end position="248"/>
    </location>
</feature>
<dbReference type="InterPro" id="IPR001054">
    <property type="entry name" value="A/G_cyclase"/>
</dbReference>
<dbReference type="PROSITE" id="PS50110">
    <property type="entry name" value="RESPONSE_REGULATORY"/>
    <property type="match status" value="1"/>
</dbReference>
<dbReference type="PANTHER" id="PTHR11920:SF335">
    <property type="entry name" value="GUANYLATE CYCLASE"/>
    <property type="match status" value="1"/>
</dbReference>
<evidence type="ECO:0000259" key="11">
    <source>
        <dbReference type="PROSITE" id="PS50125"/>
    </source>
</evidence>
<feature type="coiled-coil region" evidence="9">
    <location>
        <begin position="47"/>
        <end position="92"/>
    </location>
</feature>
<dbReference type="InterPro" id="IPR029787">
    <property type="entry name" value="Nucleotide_cyclase"/>
</dbReference>
<evidence type="ECO:0000256" key="8">
    <source>
        <dbReference type="RuleBase" id="RU000405"/>
    </source>
</evidence>
<dbReference type="InterPro" id="IPR018297">
    <property type="entry name" value="A/G_cyclase_CS"/>
</dbReference>
<dbReference type="InterPro" id="IPR001789">
    <property type="entry name" value="Sig_transdc_resp-reg_receiver"/>
</dbReference>
<evidence type="ECO:0008006" key="14">
    <source>
        <dbReference type="Google" id="ProtNLM"/>
    </source>
</evidence>
<dbReference type="Gene3D" id="3.40.50.2300">
    <property type="match status" value="1"/>
</dbReference>
<dbReference type="GO" id="GO:0009190">
    <property type="term" value="P:cyclic nucleotide biosynthetic process"/>
    <property type="evidence" value="ECO:0007669"/>
    <property type="project" value="InterPro"/>
</dbReference>
<dbReference type="EMBL" id="RJJD01000023">
    <property type="protein sequence ID" value="RNI22078.1"/>
    <property type="molecule type" value="Genomic_DNA"/>
</dbReference>
<dbReference type="InterPro" id="IPR011006">
    <property type="entry name" value="CheY-like_superfamily"/>
</dbReference>
<dbReference type="SUPFAM" id="SSF55073">
    <property type="entry name" value="Nucleotide cyclase"/>
    <property type="match status" value="1"/>
</dbReference>
<keyword evidence="2" id="KW-0812">Transmembrane</keyword>
<accession>A0A3M9MBW5</accession>
<dbReference type="SMART" id="SM00044">
    <property type="entry name" value="CYCc"/>
    <property type="match status" value="1"/>
</dbReference>
<keyword evidence="6 8" id="KW-0456">Lyase</keyword>
<reference evidence="12 13" key="1">
    <citation type="submission" date="2018-11" db="EMBL/GenBank/DDBJ databases">
        <title>Rufibacter latericius sp. nov., isolated from water in Baiyang Lake.</title>
        <authorList>
            <person name="Yang Y."/>
        </authorList>
    </citation>
    <scope>NUCLEOTIDE SEQUENCE [LARGE SCALE GENOMIC DNA]</scope>
    <source>
        <strain evidence="12 13">R-22-1c-1</strain>
    </source>
</reference>
<gene>
    <name evidence="12" type="ORF">EFB08_22860</name>
</gene>
<dbReference type="SUPFAM" id="SSF52172">
    <property type="entry name" value="CheY-like"/>
    <property type="match status" value="1"/>
</dbReference>
<dbReference type="Proteomes" id="UP000272117">
    <property type="component" value="Unassembled WGS sequence"/>
</dbReference>
<dbReference type="InterPro" id="IPR050401">
    <property type="entry name" value="Cyclic_nucleotide_synthase"/>
</dbReference>
<dbReference type="GO" id="GO:0000166">
    <property type="term" value="F:nucleotide binding"/>
    <property type="evidence" value="ECO:0007669"/>
    <property type="project" value="UniProtKB-KW"/>
</dbReference>
<evidence type="ECO:0000256" key="2">
    <source>
        <dbReference type="ARBA" id="ARBA00022692"/>
    </source>
</evidence>
<evidence type="ECO:0000313" key="12">
    <source>
        <dbReference type="EMBL" id="RNI22078.1"/>
    </source>
</evidence>
<evidence type="ECO:0000256" key="9">
    <source>
        <dbReference type="SAM" id="Coils"/>
    </source>
</evidence>
<dbReference type="Gene3D" id="3.30.70.1230">
    <property type="entry name" value="Nucleotide cyclase"/>
    <property type="match status" value="1"/>
</dbReference>
<evidence type="ECO:0000256" key="6">
    <source>
        <dbReference type="ARBA" id="ARBA00023239"/>
    </source>
</evidence>
<evidence type="ECO:0000313" key="13">
    <source>
        <dbReference type="Proteomes" id="UP000272117"/>
    </source>
</evidence>
<keyword evidence="4" id="KW-1133">Transmembrane helix</keyword>
<dbReference type="GO" id="GO:0000160">
    <property type="term" value="P:phosphorelay signal transduction system"/>
    <property type="evidence" value="ECO:0007669"/>
    <property type="project" value="InterPro"/>
</dbReference>
<keyword evidence="13" id="KW-1185">Reference proteome</keyword>
<comment type="similarity">
    <text evidence="8">Belongs to the adenylyl cyclase class-4/guanylyl cyclase family.</text>
</comment>
<evidence type="ECO:0000256" key="5">
    <source>
        <dbReference type="ARBA" id="ARBA00023136"/>
    </source>
</evidence>
<evidence type="ECO:0000259" key="10">
    <source>
        <dbReference type="PROSITE" id="PS50110"/>
    </source>
</evidence>
<dbReference type="Pfam" id="PF00211">
    <property type="entry name" value="Guanylate_cyc"/>
    <property type="match status" value="1"/>
</dbReference>
<dbReference type="PANTHER" id="PTHR11920">
    <property type="entry name" value="GUANYLYL CYCLASE"/>
    <property type="match status" value="1"/>
</dbReference>
<dbReference type="AlphaFoldDB" id="A0A3M9MBW5"/>
<evidence type="ECO:0000256" key="3">
    <source>
        <dbReference type="ARBA" id="ARBA00022741"/>
    </source>
</evidence>
<evidence type="ECO:0000256" key="4">
    <source>
        <dbReference type="ARBA" id="ARBA00022989"/>
    </source>
</evidence>
<evidence type="ECO:0000256" key="1">
    <source>
        <dbReference type="ARBA" id="ARBA00004370"/>
    </source>
</evidence>
<organism evidence="12 13">
    <name type="scientific">Rufibacter latericius</name>
    <dbReference type="NCBI Taxonomy" id="2487040"/>
    <lineage>
        <taxon>Bacteria</taxon>
        <taxon>Pseudomonadati</taxon>
        <taxon>Bacteroidota</taxon>
        <taxon>Cytophagia</taxon>
        <taxon>Cytophagales</taxon>
        <taxon>Hymenobacteraceae</taxon>
        <taxon>Rufibacter</taxon>
    </lineage>
</organism>
<evidence type="ECO:0000256" key="7">
    <source>
        <dbReference type="PROSITE-ProRule" id="PRU00169"/>
    </source>
</evidence>
<dbReference type="PROSITE" id="PS50125">
    <property type="entry name" value="GUANYLATE_CYCLASE_2"/>
    <property type="match status" value="1"/>
</dbReference>
<dbReference type="GO" id="GO:0016020">
    <property type="term" value="C:membrane"/>
    <property type="evidence" value="ECO:0007669"/>
    <property type="project" value="UniProtKB-SubCell"/>
</dbReference>
<keyword evidence="3" id="KW-0547">Nucleotide-binding</keyword>
<keyword evidence="9" id="KW-0175">Coiled coil</keyword>
<proteinExistence type="inferred from homology"/>
<comment type="caution">
    <text evidence="12">The sequence shown here is derived from an EMBL/GenBank/DDBJ whole genome shotgun (WGS) entry which is preliminary data.</text>
</comment>
<name>A0A3M9MBW5_9BACT</name>
<feature type="domain" description="Response regulatory" evidence="10">
    <location>
        <begin position="1"/>
        <end position="45"/>
    </location>
</feature>
<dbReference type="CDD" id="cd07302">
    <property type="entry name" value="CHD"/>
    <property type="match status" value="1"/>
</dbReference>